<gene>
    <name evidence="5" type="ORF">ST47_g4003</name>
</gene>
<dbReference type="InterPro" id="IPR050416">
    <property type="entry name" value="FAD-linked_Oxidoreductase"/>
</dbReference>
<keyword evidence="6" id="KW-1185">Reference proteome</keyword>
<evidence type="ECO:0000256" key="4">
    <source>
        <dbReference type="ARBA" id="ARBA00023002"/>
    </source>
</evidence>
<dbReference type="OrthoDB" id="2151789at2759"/>
<reference evidence="5 6" key="1">
    <citation type="journal article" date="2016" name="Sci. Rep.">
        <title>Draft genome sequencing and secretome analysis of fungal phytopathogen Ascochyta rabiei provides insight into the necrotrophic effector repertoire.</title>
        <authorList>
            <person name="Verma S."/>
            <person name="Gazara R.K."/>
            <person name="Nizam S."/>
            <person name="Parween S."/>
            <person name="Chattopadhyay D."/>
            <person name="Verma P.K."/>
        </authorList>
    </citation>
    <scope>NUCLEOTIDE SEQUENCE [LARGE SCALE GENOMIC DNA]</scope>
    <source>
        <strain evidence="5 6">ArDII</strain>
    </source>
</reference>
<sequence length="565" mass="62295">MESTVRQSPLLFSLTMKWEFFASALLAVLPAANAKTAWQQRRFDAAVPLTQNTTFNNHKFKTKDDALAALAGVLGESAPVTRSGDFRYGRSISRIWTEQNKIYPDAIVFPSSAEHVSIIMQFYSHASTLWKEGFAIIGGGHADLGGAQSPSVVIDLQSINKTEIISSKLNTSEPAVLKVGGGSEAGSVYSALEGTGLAFLGPRAASIGVGGFLLGGGIAFQTGKYGVAADSLLGLEVVLTDGRIVYVNPYNEYKDLFWAATGGGWLGFGVITNFYIQSYPDPGLAYIATVAWSEDKAEEVFALTTEFFETNTDPNAFPALLYYYKDPKAINALVPVTSRQFTFQLNALHFGGGWEALNASFAKFYPNADSLQLQQVNLKELDQYLLTNYPYGYHREFYGKSHTNSTVDFYRNLFAIYKETVFGMIERGEDPGHTIWVDEYVFPGWGGTGPEHDSDTAWPHSTSAHITLTSGEWSADNTTQYMHDRDRDGPMAYLRDFQNNLGVAPIYDYPNYIAPHSKPGEVWGADNFRRLTSIKEKYDPSCLLNRGRIPPTSACVRKGFANTFL</sequence>
<dbReference type="InterPro" id="IPR016169">
    <property type="entry name" value="FAD-bd_PCMH_sub2"/>
</dbReference>
<name>A0A163GG99_DIDRA</name>
<comment type="caution">
    <text evidence="5">The sequence shown here is derived from an EMBL/GenBank/DDBJ whole genome shotgun (WGS) entry which is preliminary data.</text>
</comment>
<dbReference type="Gene3D" id="3.30.465.10">
    <property type="match status" value="1"/>
</dbReference>
<dbReference type="AlphaFoldDB" id="A0A163GG99"/>
<dbReference type="PANTHER" id="PTHR42973">
    <property type="entry name" value="BINDING OXIDOREDUCTASE, PUTATIVE (AFU_ORTHOLOGUE AFUA_1G17690)-RELATED"/>
    <property type="match status" value="1"/>
</dbReference>
<evidence type="ECO:0000256" key="3">
    <source>
        <dbReference type="ARBA" id="ARBA00022827"/>
    </source>
</evidence>
<accession>A0A163GG99</accession>
<dbReference type="InterPro" id="IPR036318">
    <property type="entry name" value="FAD-bd_PCMH-like_sf"/>
</dbReference>
<evidence type="ECO:0000313" key="6">
    <source>
        <dbReference type="Proteomes" id="UP000076837"/>
    </source>
</evidence>
<evidence type="ECO:0000256" key="2">
    <source>
        <dbReference type="ARBA" id="ARBA00022630"/>
    </source>
</evidence>
<keyword evidence="3" id="KW-0274">FAD</keyword>
<dbReference type="InterPro" id="IPR016166">
    <property type="entry name" value="FAD-bd_PCMH"/>
</dbReference>
<dbReference type="EMBL" id="JYNV01000152">
    <property type="protein sequence ID" value="KZM24843.1"/>
    <property type="molecule type" value="Genomic_DNA"/>
</dbReference>
<evidence type="ECO:0000256" key="1">
    <source>
        <dbReference type="ARBA" id="ARBA00005466"/>
    </source>
</evidence>
<proteinExistence type="inferred from homology"/>
<dbReference type="GO" id="GO:0071949">
    <property type="term" value="F:FAD binding"/>
    <property type="evidence" value="ECO:0007669"/>
    <property type="project" value="InterPro"/>
</dbReference>
<protein>
    <submittedName>
        <fullName evidence="5">Flavin adenine dinucleotide binding</fullName>
    </submittedName>
</protein>
<organism evidence="5 6">
    <name type="scientific">Didymella rabiei</name>
    <name type="common">Chickpea ascochyta blight fungus</name>
    <name type="synonym">Mycosphaerella rabiei</name>
    <dbReference type="NCBI Taxonomy" id="5454"/>
    <lineage>
        <taxon>Eukaryota</taxon>
        <taxon>Fungi</taxon>
        <taxon>Dikarya</taxon>
        <taxon>Ascomycota</taxon>
        <taxon>Pezizomycotina</taxon>
        <taxon>Dothideomycetes</taxon>
        <taxon>Pleosporomycetidae</taxon>
        <taxon>Pleosporales</taxon>
        <taxon>Pleosporineae</taxon>
        <taxon>Didymellaceae</taxon>
        <taxon>Ascochyta</taxon>
    </lineage>
</organism>
<dbReference type="PANTHER" id="PTHR42973:SF54">
    <property type="entry name" value="FAD-BINDING PCMH-TYPE DOMAIN-CONTAINING PROTEIN"/>
    <property type="match status" value="1"/>
</dbReference>
<dbReference type="SUPFAM" id="SSF56176">
    <property type="entry name" value="FAD-binding/transporter-associated domain-like"/>
    <property type="match status" value="1"/>
</dbReference>
<keyword evidence="2" id="KW-0285">Flavoprotein</keyword>
<dbReference type="GO" id="GO:0016491">
    <property type="term" value="F:oxidoreductase activity"/>
    <property type="evidence" value="ECO:0007669"/>
    <property type="project" value="UniProtKB-KW"/>
</dbReference>
<keyword evidence="4" id="KW-0560">Oxidoreductase</keyword>
<dbReference type="Pfam" id="PF01565">
    <property type="entry name" value="FAD_binding_4"/>
    <property type="match status" value="1"/>
</dbReference>
<dbReference type="InterPro" id="IPR006094">
    <property type="entry name" value="Oxid_FAD_bind_N"/>
</dbReference>
<dbReference type="PROSITE" id="PS51387">
    <property type="entry name" value="FAD_PCMH"/>
    <property type="match status" value="1"/>
</dbReference>
<dbReference type="Proteomes" id="UP000076837">
    <property type="component" value="Unassembled WGS sequence"/>
</dbReference>
<evidence type="ECO:0000313" key="5">
    <source>
        <dbReference type="EMBL" id="KZM24843.1"/>
    </source>
</evidence>
<comment type="similarity">
    <text evidence="1">Belongs to the oxygen-dependent FAD-linked oxidoreductase family.</text>
</comment>
<dbReference type="Gene3D" id="3.40.462.20">
    <property type="match status" value="1"/>
</dbReference>